<comment type="caution">
    <text evidence="1">The sequence shown here is derived from an EMBL/GenBank/DDBJ whole genome shotgun (WGS) entry which is preliminary data.</text>
</comment>
<name>A0ABS0NTY0_9ACTN</name>
<gene>
    <name evidence="1" type="ORF">IHE55_29315</name>
</gene>
<evidence type="ECO:0000313" key="1">
    <source>
        <dbReference type="EMBL" id="MBH5338662.1"/>
    </source>
</evidence>
<protein>
    <recommendedName>
        <fullName evidence="3">Lipoprotein</fullName>
    </recommendedName>
</protein>
<organism evidence="1 2">
    <name type="scientific">Streptomyces pactum</name>
    <dbReference type="NCBI Taxonomy" id="68249"/>
    <lineage>
        <taxon>Bacteria</taxon>
        <taxon>Bacillati</taxon>
        <taxon>Actinomycetota</taxon>
        <taxon>Actinomycetes</taxon>
        <taxon>Kitasatosporales</taxon>
        <taxon>Streptomycetaceae</taxon>
        <taxon>Streptomyces</taxon>
    </lineage>
</organism>
<accession>A0ABS0NTY0</accession>
<reference evidence="1 2" key="1">
    <citation type="submission" date="2020-09" db="EMBL/GenBank/DDBJ databases">
        <title>Biosynthesis of the nuclear factor of activated T cells inhibitor NFAT-133 and its congeners in Streptomyces pactum.</title>
        <authorList>
            <person name="Zhou W."/>
            <person name="Posri P."/>
            <person name="Abugrain M.E."/>
            <person name="Weisberg A.J."/>
            <person name="Chang J.H."/>
            <person name="Mahmud T."/>
        </authorList>
    </citation>
    <scope>NUCLEOTIDE SEQUENCE [LARGE SCALE GENOMIC DNA]</scope>
    <source>
        <strain evidence="1 2">ATCC 27456</strain>
    </source>
</reference>
<sequence>MLLGVGCASLDERRSGARAAALAFQHALRDRNGAALCAVLAPQTREEVVRTAKIRCRDAVLEEDLPRAGGVREVDVHGRQARVVLTGDTLFLSHIAARWKVVAAGCTPRPGRPYECAVQGG</sequence>
<evidence type="ECO:0000313" key="2">
    <source>
        <dbReference type="Proteomes" id="UP000807371"/>
    </source>
</evidence>
<evidence type="ECO:0008006" key="3">
    <source>
        <dbReference type="Google" id="ProtNLM"/>
    </source>
</evidence>
<keyword evidence="2" id="KW-1185">Reference proteome</keyword>
<proteinExistence type="predicted"/>
<dbReference type="EMBL" id="JACYXC010000002">
    <property type="protein sequence ID" value="MBH5338662.1"/>
    <property type="molecule type" value="Genomic_DNA"/>
</dbReference>
<dbReference type="Proteomes" id="UP000807371">
    <property type="component" value="Unassembled WGS sequence"/>
</dbReference>